<dbReference type="InterPro" id="IPR001763">
    <property type="entry name" value="Rhodanese-like_dom"/>
</dbReference>
<dbReference type="STRING" id="83219.PM02_17750"/>
<protein>
    <submittedName>
        <fullName evidence="2">Rhodanese</fullName>
    </submittedName>
</protein>
<dbReference type="EMBL" id="JEMU01000020">
    <property type="protein sequence ID" value="KAJ01740.1"/>
    <property type="molecule type" value="Genomic_DNA"/>
</dbReference>
<dbReference type="eggNOG" id="COG0607">
    <property type="taxonomic scope" value="Bacteria"/>
</dbReference>
<gene>
    <name evidence="2" type="ORF">PM02_17750</name>
</gene>
<dbReference type="InterPro" id="IPR036873">
    <property type="entry name" value="Rhodanese-like_dom_sf"/>
</dbReference>
<reference evidence="2 3" key="1">
    <citation type="journal article" date="2014" name="Genome Announc.">
        <title>Draft Genome Sequences of Two Isolates of the Roseobacter Group, Sulfitobacter sp. Strains 3SOLIMAR09 and 1FIGIMAR09, from Harbors of Mallorca Island (Mediterranean Sea).</title>
        <authorList>
            <person name="Mas-Llado M."/>
            <person name="Pina-Villalonga J.M."/>
            <person name="Brunet-Galmes I."/>
            <person name="Nogales B."/>
            <person name="Bosch R."/>
        </authorList>
    </citation>
    <scope>NUCLEOTIDE SEQUENCE [LARGE SCALE GENOMIC DNA]</scope>
    <source>
        <strain evidence="2 3">1FIGIMAR09</strain>
    </source>
</reference>
<dbReference type="CDD" id="cd00158">
    <property type="entry name" value="RHOD"/>
    <property type="match status" value="1"/>
</dbReference>
<proteinExistence type="predicted"/>
<feature type="domain" description="Rhodanese" evidence="1">
    <location>
        <begin position="53"/>
        <end position="149"/>
    </location>
</feature>
<dbReference type="Proteomes" id="UP000027337">
    <property type="component" value="Unassembled WGS sequence"/>
</dbReference>
<dbReference type="RefSeq" id="WP_037911071.1">
    <property type="nucleotide sequence ID" value="NZ_JEMU01000020.1"/>
</dbReference>
<dbReference type="SUPFAM" id="SSF52821">
    <property type="entry name" value="Rhodanese/Cell cycle control phosphatase"/>
    <property type="match status" value="1"/>
</dbReference>
<sequence>MTIATEAGGDTSRRFFLAGATVAVLAPPSSLWAQQAEIWSAKDAHDSLINDLIRLVDIRSREEWTDTGVAQGAWPISLHEERFPERLFAAREVADGRPVALICATGGRSGYVSRSLREAGYSGFIDVSEGMLGSLRGPGWIASKFPTVSSDVAMGNLPAELA</sequence>
<evidence type="ECO:0000313" key="2">
    <source>
        <dbReference type="EMBL" id="KAJ01740.1"/>
    </source>
</evidence>
<dbReference type="AlphaFoldDB" id="A0A061SR80"/>
<dbReference type="Gene3D" id="3.40.250.10">
    <property type="entry name" value="Rhodanese-like domain"/>
    <property type="match status" value="1"/>
</dbReference>
<name>A0A061SR80_9RHOB</name>
<accession>A0A061SR80</accession>
<keyword evidence="3" id="KW-1185">Reference proteome</keyword>
<organism evidence="2 3">
    <name type="scientific">Sulfitobacter mediterraneus</name>
    <dbReference type="NCBI Taxonomy" id="83219"/>
    <lineage>
        <taxon>Bacteria</taxon>
        <taxon>Pseudomonadati</taxon>
        <taxon>Pseudomonadota</taxon>
        <taxon>Alphaproteobacteria</taxon>
        <taxon>Rhodobacterales</taxon>
        <taxon>Roseobacteraceae</taxon>
        <taxon>Sulfitobacter</taxon>
    </lineage>
</organism>
<comment type="caution">
    <text evidence="2">The sequence shown here is derived from an EMBL/GenBank/DDBJ whole genome shotgun (WGS) entry which is preliminary data.</text>
</comment>
<dbReference type="Pfam" id="PF00581">
    <property type="entry name" value="Rhodanese"/>
    <property type="match status" value="1"/>
</dbReference>
<evidence type="ECO:0000259" key="1">
    <source>
        <dbReference type="PROSITE" id="PS50206"/>
    </source>
</evidence>
<dbReference type="PROSITE" id="PS50206">
    <property type="entry name" value="RHODANESE_3"/>
    <property type="match status" value="1"/>
</dbReference>
<evidence type="ECO:0000313" key="3">
    <source>
        <dbReference type="Proteomes" id="UP000027337"/>
    </source>
</evidence>